<proteinExistence type="predicted"/>
<evidence type="ECO:0000313" key="3">
    <source>
        <dbReference type="EMBL" id="BBX08586.1"/>
    </source>
</evidence>
<dbReference type="Gene3D" id="3.40.50.150">
    <property type="entry name" value="Vaccinia Virus protein VP39"/>
    <property type="match status" value="1"/>
</dbReference>
<evidence type="ECO:0000313" key="4">
    <source>
        <dbReference type="Proteomes" id="UP000467327"/>
    </source>
</evidence>
<evidence type="ECO:0000259" key="2">
    <source>
        <dbReference type="Pfam" id="PF13649"/>
    </source>
</evidence>
<feature type="domain" description="Methyltransferase" evidence="2">
    <location>
        <begin position="53"/>
        <end position="146"/>
    </location>
</feature>
<organism evidence="3 4">
    <name type="scientific">Mycolicibacterium aichiense</name>
    <dbReference type="NCBI Taxonomy" id="1799"/>
    <lineage>
        <taxon>Bacteria</taxon>
        <taxon>Bacillati</taxon>
        <taxon>Actinomycetota</taxon>
        <taxon>Actinomycetes</taxon>
        <taxon>Mycobacteriales</taxon>
        <taxon>Mycobacteriaceae</taxon>
        <taxon>Mycolicibacterium</taxon>
    </lineage>
</organism>
<dbReference type="CDD" id="cd02440">
    <property type="entry name" value="AdoMet_MTases"/>
    <property type="match status" value="1"/>
</dbReference>
<dbReference type="Pfam" id="PF13649">
    <property type="entry name" value="Methyltransf_25"/>
    <property type="match status" value="1"/>
</dbReference>
<evidence type="ECO:0000256" key="1">
    <source>
        <dbReference type="ARBA" id="ARBA00022679"/>
    </source>
</evidence>
<reference evidence="3 4" key="1">
    <citation type="journal article" date="2019" name="Emerg. Microbes Infect.">
        <title>Comprehensive subspecies identification of 175 nontuberculous mycobacteria species based on 7547 genomic profiles.</title>
        <authorList>
            <person name="Matsumoto Y."/>
            <person name="Kinjo T."/>
            <person name="Motooka D."/>
            <person name="Nabeya D."/>
            <person name="Jung N."/>
            <person name="Uechi K."/>
            <person name="Horii T."/>
            <person name="Iida T."/>
            <person name="Fujita J."/>
            <person name="Nakamura S."/>
        </authorList>
    </citation>
    <scope>NUCLEOTIDE SEQUENCE [LARGE SCALE GENOMIC DNA]</scope>
    <source>
        <strain evidence="3 4">JCM 6376</strain>
    </source>
</reference>
<dbReference type="KEGG" id="maic:MAIC_33890"/>
<name>A0AAD1HSY3_9MYCO</name>
<keyword evidence="4" id="KW-1185">Reference proteome</keyword>
<dbReference type="InterPro" id="IPR029063">
    <property type="entry name" value="SAM-dependent_MTases_sf"/>
</dbReference>
<dbReference type="InterPro" id="IPR041698">
    <property type="entry name" value="Methyltransf_25"/>
</dbReference>
<dbReference type="PANTHER" id="PTHR43861">
    <property type="entry name" value="TRANS-ACONITATE 2-METHYLTRANSFERASE-RELATED"/>
    <property type="match status" value="1"/>
</dbReference>
<protein>
    <recommendedName>
        <fullName evidence="2">Methyltransferase domain-containing protein</fullName>
    </recommendedName>
</protein>
<dbReference type="GO" id="GO:0016740">
    <property type="term" value="F:transferase activity"/>
    <property type="evidence" value="ECO:0007669"/>
    <property type="project" value="UniProtKB-KW"/>
</dbReference>
<dbReference type="SUPFAM" id="SSF53335">
    <property type="entry name" value="S-adenosyl-L-methionine-dependent methyltransferases"/>
    <property type="match status" value="1"/>
</dbReference>
<keyword evidence="1" id="KW-0808">Transferase</keyword>
<gene>
    <name evidence="3" type="ORF">MAIC_33890</name>
</gene>
<sequence length="218" mass="23748">MPLSMSTGKLMDMTADHHAHWETRYAEKPRIWSGQPNARLAEMVEPLTGSRALDLGCGEGGDAMWLAEHGWHVVAVDVSTTALARAAEDAATRGVADRIDFQQHDLTQTLPEGPFDLVSAHFFHTTLEMDRPAILRRAAAAVAPGGTLLIVDHGGAPPWAPAEIQHHEFPTPDEVLAGLALDDTQWERVRVGTAEREVVGPDGQHGVLDDNIIALRRR</sequence>
<dbReference type="AlphaFoldDB" id="A0AAD1HSY3"/>
<dbReference type="EMBL" id="AP022561">
    <property type="protein sequence ID" value="BBX08586.1"/>
    <property type="molecule type" value="Genomic_DNA"/>
</dbReference>
<dbReference type="Proteomes" id="UP000467327">
    <property type="component" value="Chromosome"/>
</dbReference>
<accession>A0AAD1HSY3</accession>